<evidence type="ECO:0000256" key="4">
    <source>
        <dbReference type="ARBA" id="ARBA00023136"/>
    </source>
</evidence>
<dbReference type="Pfam" id="PF07681">
    <property type="entry name" value="DoxX"/>
    <property type="match status" value="1"/>
</dbReference>
<sequence>MIRTIARPMLASVYIADGVDTLINTDAHKDSAESAIKAARKVIPAAYASYIPASPALAARVVGGTKVGAGSLLALGKAPRLSAGLLVLTAIPTIVGRHAFWDAEDSEERTARRQGFLTDIALLGGLGITTMDTAGKPGLRWRAGRAAKDASQAVQAALPTQSQTETAMSQASEWLSEKAEQTQEAAKKASAQVAEYVDENKDDWKDKAQAVAATAAVTAGALVEQGKDAAQKAADNAPQWAEQARKQGETLLKQGEGFVEQAKSEAKVARTRAAKAAEKAQKRARAAAADAEKKSGRAGKRAQKQASKLQDRAAKLVDKAAANIK</sequence>
<reference evidence="6 7" key="1">
    <citation type="journal article" date="2015" name="Genome Announc.">
        <title>Virulence Factor Genes Detected in the Complete Genome Sequence of Corynebacterium uterequi DSM 45634, Isolated from the Uterus of a Maiden Mare.</title>
        <authorList>
            <person name="Ruckert C."/>
            <person name="Kriete M."/>
            <person name="Jaenicke S."/>
            <person name="Winkler A."/>
            <person name="Tauch A."/>
        </authorList>
    </citation>
    <scope>NUCLEOTIDE SEQUENCE [LARGE SCALE GENOMIC DNA]</scope>
    <source>
        <strain evidence="6 7">DSM 45634</strain>
    </source>
</reference>
<keyword evidence="4" id="KW-0472">Membrane</keyword>
<reference evidence="7" key="2">
    <citation type="submission" date="2015-05" db="EMBL/GenBank/DDBJ databases">
        <title>Complete genome sequence of Corynebacterium uterequi DSM 45634, isolated from the uterus of a maiden mare.</title>
        <authorList>
            <person name="Ruckert C."/>
            <person name="Albersmeier A."/>
            <person name="Winkler A."/>
            <person name="Tauch A."/>
        </authorList>
    </citation>
    <scope>NUCLEOTIDE SEQUENCE [LARGE SCALE GENOMIC DNA]</scope>
    <source>
        <strain evidence="7">DSM 45634</strain>
    </source>
</reference>
<dbReference type="EMBL" id="CP011546">
    <property type="protein sequence ID" value="AKK11000.1"/>
    <property type="molecule type" value="Genomic_DNA"/>
</dbReference>
<accession>A0A0G3HE38</accession>
<evidence type="ECO:0000313" key="6">
    <source>
        <dbReference type="EMBL" id="AKK11000.1"/>
    </source>
</evidence>
<dbReference type="Proteomes" id="UP000035548">
    <property type="component" value="Chromosome"/>
</dbReference>
<keyword evidence="7" id="KW-1185">Reference proteome</keyword>
<name>A0A0G3HE38_9CORY</name>
<dbReference type="KEGG" id="cut:CUTER_04995"/>
<protein>
    <submittedName>
        <fullName evidence="6">DoxX protein</fullName>
    </submittedName>
</protein>
<feature type="compositionally biased region" description="Basic and acidic residues" evidence="5">
    <location>
        <begin position="309"/>
        <end position="318"/>
    </location>
</feature>
<dbReference type="OrthoDB" id="329282at2"/>
<dbReference type="STRING" id="1072256.CUTER_04995"/>
<evidence type="ECO:0000256" key="3">
    <source>
        <dbReference type="ARBA" id="ARBA00022989"/>
    </source>
</evidence>
<proteinExistence type="predicted"/>
<dbReference type="PATRIC" id="fig|1072256.5.peg.988"/>
<dbReference type="AlphaFoldDB" id="A0A0G3HE38"/>
<evidence type="ECO:0000313" key="7">
    <source>
        <dbReference type="Proteomes" id="UP000035548"/>
    </source>
</evidence>
<dbReference type="RefSeq" id="WP_047259485.1">
    <property type="nucleotide sequence ID" value="NZ_CP011546.1"/>
</dbReference>
<dbReference type="GO" id="GO:0016020">
    <property type="term" value="C:membrane"/>
    <property type="evidence" value="ECO:0007669"/>
    <property type="project" value="UniProtKB-SubCell"/>
</dbReference>
<keyword evidence="2" id="KW-0812">Transmembrane</keyword>
<organism evidence="6 7">
    <name type="scientific">Corynebacterium uterequi</name>
    <dbReference type="NCBI Taxonomy" id="1072256"/>
    <lineage>
        <taxon>Bacteria</taxon>
        <taxon>Bacillati</taxon>
        <taxon>Actinomycetota</taxon>
        <taxon>Actinomycetes</taxon>
        <taxon>Mycobacteriales</taxon>
        <taxon>Corynebacteriaceae</taxon>
        <taxon>Corynebacterium</taxon>
    </lineage>
</organism>
<comment type="subcellular location">
    <subcellularLocation>
        <location evidence="1">Membrane</location>
        <topology evidence="1">Multi-pass membrane protein</topology>
    </subcellularLocation>
</comment>
<evidence type="ECO:0000256" key="5">
    <source>
        <dbReference type="SAM" id="MobiDB-lite"/>
    </source>
</evidence>
<gene>
    <name evidence="6" type="ORF">CUTER_04995</name>
</gene>
<evidence type="ECO:0000256" key="2">
    <source>
        <dbReference type="ARBA" id="ARBA00022692"/>
    </source>
</evidence>
<feature type="region of interest" description="Disordered" evidence="5">
    <location>
        <begin position="270"/>
        <end position="325"/>
    </location>
</feature>
<dbReference type="InterPro" id="IPR032808">
    <property type="entry name" value="DoxX"/>
</dbReference>
<evidence type="ECO:0000256" key="1">
    <source>
        <dbReference type="ARBA" id="ARBA00004141"/>
    </source>
</evidence>
<keyword evidence="3" id="KW-1133">Transmembrane helix</keyword>